<dbReference type="InterPro" id="IPR013126">
    <property type="entry name" value="Hsp_70_fam"/>
</dbReference>
<dbReference type="InterPro" id="IPR029047">
    <property type="entry name" value="HSP70_peptide-bd_sf"/>
</dbReference>
<dbReference type="InterPro" id="IPR043129">
    <property type="entry name" value="ATPase_NBD"/>
</dbReference>
<dbReference type="GeneID" id="80536820"/>
<keyword evidence="1 3" id="KW-0547">Nucleotide-binding</keyword>
<dbReference type="Gene3D" id="3.30.420.40">
    <property type="match status" value="2"/>
</dbReference>
<dbReference type="SUPFAM" id="SSF100920">
    <property type="entry name" value="Heat shock protein 70kD (HSP70), peptide-binding domain"/>
    <property type="match status" value="1"/>
</dbReference>
<dbReference type="Gene3D" id="3.90.640.10">
    <property type="entry name" value="Actin, Chain A, domain 4"/>
    <property type="match status" value="1"/>
</dbReference>
<proteinExistence type="inferred from homology"/>
<dbReference type="GO" id="GO:0005524">
    <property type="term" value="F:ATP binding"/>
    <property type="evidence" value="ECO:0007669"/>
    <property type="project" value="UniProtKB-KW"/>
</dbReference>
<evidence type="ECO:0000256" key="1">
    <source>
        <dbReference type="ARBA" id="ARBA00022741"/>
    </source>
</evidence>
<dbReference type="GO" id="GO:0140662">
    <property type="term" value="F:ATP-dependent protein folding chaperone"/>
    <property type="evidence" value="ECO:0007669"/>
    <property type="project" value="InterPro"/>
</dbReference>
<dbReference type="PROSITE" id="PS01036">
    <property type="entry name" value="HSP70_3"/>
    <property type="match status" value="1"/>
</dbReference>
<accession>A0A7H1JMH6</accession>
<evidence type="ECO:0000256" key="2">
    <source>
        <dbReference type="ARBA" id="ARBA00022840"/>
    </source>
</evidence>
<reference evidence="4" key="1">
    <citation type="journal article" date="2020" name="Arch.">
        <title>Yam asymptomatic virus 1, a novel virus infecting yams (Dioscorea spp.) with significant prevalence in a germplasm collection.</title>
        <authorList>
            <person name="Marais A."/>
            <person name="Umber M."/>
            <person name="Filloux D."/>
            <person name="Gomez R.M."/>
            <person name="Faure C."/>
            <person name="Pavis C."/>
            <person name="Julian C."/>
            <person name="Roumagnac P."/>
            <person name="Acina-Mambole I."/>
            <person name="Bonheur L."/>
            <person name="Theil S."/>
            <person name="Contreras S."/>
            <person name="Candresse T."/>
            <person name="Teycheney P.Y."/>
        </authorList>
    </citation>
    <scope>NUCLEOTIDE SEQUENCE</scope>
    <source>
        <strain evidence="4">VU567Da</strain>
    </source>
</reference>
<dbReference type="Pfam" id="PF00012">
    <property type="entry name" value="HSP70"/>
    <property type="match status" value="1"/>
</dbReference>
<keyword evidence="5" id="KW-1185">Reference proteome</keyword>
<keyword evidence="2 3" id="KW-0067">ATP-binding</keyword>
<dbReference type="EMBL" id="MT409627">
    <property type="protein sequence ID" value="QNT12723.1"/>
    <property type="molecule type" value="Genomic_RNA"/>
</dbReference>
<dbReference type="Proteomes" id="UP000679762">
    <property type="component" value="Segment"/>
</dbReference>
<dbReference type="PANTHER" id="PTHR19375">
    <property type="entry name" value="HEAT SHOCK PROTEIN 70KDA"/>
    <property type="match status" value="1"/>
</dbReference>
<comment type="similarity">
    <text evidence="3">Belongs to the heat shock protein 70 family.</text>
</comment>
<dbReference type="RefSeq" id="YP_010798584.1">
    <property type="nucleotide sequence ID" value="NC_076495.1"/>
</dbReference>
<dbReference type="KEGG" id="vg:80536820"/>
<protein>
    <submittedName>
        <fullName evidence="4">HSP70</fullName>
    </submittedName>
</protein>
<evidence type="ECO:0000313" key="4">
    <source>
        <dbReference type="EMBL" id="QNT12723.1"/>
    </source>
</evidence>
<dbReference type="PRINTS" id="PR00301">
    <property type="entry name" value="HEATSHOCK70"/>
</dbReference>
<dbReference type="InterPro" id="IPR018181">
    <property type="entry name" value="Heat_shock_70_CS"/>
</dbReference>
<gene>
    <name evidence="4" type="primary">ORF4</name>
</gene>
<evidence type="ECO:0000313" key="5">
    <source>
        <dbReference type="Proteomes" id="UP000679762"/>
    </source>
</evidence>
<dbReference type="SUPFAM" id="SSF53067">
    <property type="entry name" value="Actin-like ATPase domain"/>
    <property type="match status" value="2"/>
</dbReference>
<sequence>MDIGVDFGTTFSTVAITASKEKIETLKFLGDDLIPTVLYINKNKDVYIGNAAIAQHRLNIEKALDSGWLYKDIKRWVGSNKHNFNTYDQKMVIREYRAELVADYTVAISGVGVTEGPMLTIIDLIALFLKCITSAVFTEYGLRVTSLVCTVPADYNSYKRSFLLEASKKIDSNIIAVVNEPTAAALFSALELQSSTDPEHVIVYDFGGGTFDVSYLCTYGKAAVVVDTAGDLFLGGRDIDAAIARFISKRNPSLIASKIVEQCGKIKIDCCGDRKYTDHSIIHNNKVYKISFSEQDLNEVIEPLVVRSINLLTELLERNGLVKVGVSVVMVGGSSAIPKVQERVSKLRGVKRVVFDKSTFRIAVAVGAKVYIDSLVENKGLVLVDTMSHAILDELVGFRPKVIIGKGQVVPSTAEITYSFSGGELPVDVYEGEKLLSFLNEPTYKGSVHTAASSNVKIRYSVKRDGSLDIVVNGKLLINKFLPISRIQVSDYVYKDPSAEFKDLGLQEYATDVFRVYEKPLNISMADTISLCKRVDRLIEASS</sequence>
<name>A0A7H1JMH6_9CLOS</name>
<evidence type="ECO:0000256" key="3">
    <source>
        <dbReference type="RuleBase" id="RU003322"/>
    </source>
</evidence>
<organism evidence="4 5">
    <name type="scientific">Yam asymptomatic virus 1</name>
    <dbReference type="NCBI Taxonomy" id="2771210"/>
    <lineage>
        <taxon>Viruses</taxon>
        <taxon>Riboviria</taxon>
        <taxon>Orthornavirae</taxon>
        <taxon>Kitrinoviricota</taxon>
        <taxon>Alsuviricetes</taxon>
        <taxon>Martellivirales</taxon>
        <taxon>Closteroviridae</taxon>
        <taxon>Ampelovirus</taxon>
        <taxon>Ampelovirus dioscoreae</taxon>
    </lineage>
</organism>